<feature type="transmembrane region" description="Helical" evidence="5">
    <location>
        <begin position="104"/>
        <end position="126"/>
    </location>
</feature>
<proteinExistence type="predicted"/>
<dbReference type="Pfam" id="PF00520">
    <property type="entry name" value="Ion_trans"/>
    <property type="match status" value="1"/>
</dbReference>
<feature type="transmembrane region" description="Helical" evidence="5">
    <location>
        <begin position="73"/>
        <end position="92"/>
    </location>
</feature>
<organism evidence="7 8">
    <name type="scientific">Tritrichomonas foetus</name>
    <dbReference type="NCBI Taxonomy" id="1144522"/>
    <lineage>
        <taxon>Eukaryota</taxon>
        <taxon>Metamonada</taxon>
        <taxon>Parabasalia</taxon>
        <taxon>Tritrichomonadida</taxon>
        <taxon>Tritrichomonadidae</taxon>
        <taxon>Tritrichomonas</taxon>
    </lineage>
</organism>
<protein>
    <recommendedName>
        <fullName evidence="6">Ion transport domain-containing protein</fullName>
    </recommendedName>
</protein>
<dbReference type="GO" id="GO:0005227">
    <property type="term" value="F:calcium-activated cation channel activity"/>
    <property type="evidence" value="ECO:0007669"/>
    <property type="project" value="InterPro"/>
</dbReference>
<evidence type="ECO:0000256" key="3">
    <source>
        <dbReference type="ARBA" id="ARBA00022989"/>
    </source>
</evidence>
<feature type="transmembrane region" description="Helical" evidence="5">
    <location>
        <begin position="171"/>
        <end position="189"/>
    </location>
</feature>
<evidence type="ECO:0000259" key="6">
    <source>
        <dbReference type="Pfam" id="PF00520"/>
    </source>
</evidence>
<keyword evidence="3 5" id="KW-1133">Transmembrane helix</keyword>
<comment type="subcellular location">
    <subcellularLocation>
        <location evidence="1">Membrane</location>
        <topology evidence="1">Multi-pass membrane protein</topology>
    </subcellularLocation>
</comment>
<keyword evidence="2 5" id="KW-0812">Transmembrane</keyword>
<evidence type="ECO:0000256" key="1">
    <source>
        <dbReference type="ARBA" id="ARBA00004141"/>
    </source>
</evidence>
<dbReference type="GO" id="GO:0009566">
    <property type="term" value="P:fertilization"/>
    <property type="evidence" value="ECO:0007669"/>
    <property type="project" value="TreeGrafter"/>
</dbReference>
<evidence type="ECO:0000256" key="5">
    <source>
        <dbReference type="SAM" id="Phobius"/>
    </source>
</evidence>
<dbReference type="Proteomes" id="UP000179807">
    <property type="component" value="Unassembled WGS sequence"/>
</dbReference>
<dbReference type="EMBL" id="MLAK01000677">
    <property type="protein sequence ID" value="OHT08112.1"/>
    <property type="molecule type" value="Genomic_DNA"/>
</dbReference>
<dbReference type="PANTHER" id="PTHR46923">
    <property type="entry name" value="CATION CHANNEL SPERM-ASSOCIATED PROTEIN 2"/>
    <property type="match status" value="1"/>
</dbReference>
<dbReference type="AlphaFoldDB" id="A0A1J4KB32"/>
<dbReference type="GO" id="GO:0030317">
    <property type="term" value="P:flagellated sperm motility"/>
    <property type="evidence" value="ECO:0007669"/>
    <property type="project" value="InterPro"/>
</dbReference>
<feature type="domain" description="Ion transport" evidence="6">
    <location>
        <begin position="73"/>
        <end position="314"/>
    </location>
</feature>
<feature type="transmembrane region" description="Helical" evidence="5">
    <location>
        <begin position="138"/>
        <end position="159"/>
    </location>
</feature>
<dbReference type="InterPro" id="IPR005821">
    <property type="entry name" value="Ion_trans_dom"/>
</dbReference>
<gene>
    <name evidence="7" type="ORF">TRFO_23474</name>
</gene>
<sequence>MRNGIDFGKDDPPISFRAQRYLPVINELYKLKDKNLTSDEKREIEHHNSLLSEKRPGFYRHFKEIAKFIYEKFMLLYIFLILVFTVLITFEISLDEETNQNVIIILRDIESIILAFFWFYLTMRIFKKSDDTFKKPWIYLDIIVTILISFPGSSIPFLASGLNVDYNYLKSKLRFLYVLQSLALFKFFFCVKSMQKLLIKIVIEPFAKIYIAAMILLIITVYSIFAIYMFKDYIETKNADLKYQNRFHSFSSVWSTMLQIMTFDEWRDIFNDITKIENTTKTYFFFLSWIWIGGFILAHSFIGIYVSNFLDLKGRKEKRRKKQEKRILKYRKNLIEKMELHNKMNKAKINTEYPEIQNIGLALKSQIDKLKQIIKEFDQTQKMLKKDVIKQLDEALSLYGTGESDMWNLKKEDLGEYLKTLYNIVQNLAEGNELRSLFAQTIHEITNQAGNVM</sequence>
<dbReference type="GO" id="GO:0036128">
    <property type="term" value="C:CatSper complex"/>
    <property type="evidence" value="ECO:0007669"/>
    <property type="project" value="InterPro"/>
</dbReference>
<accession>A0A1J4KB32</accession>
<name>A0A1J4KB32_9EUKA</name>
<dbReference type="RefSeq" id="XP_068361248.1">
    <property type="nucleotide sequence ID" value="XM_068503172.1"/>
</dbReference>
<dbReference type="GO" id="GO:0048240">
    <property type="term" value="P:sperm capacitation"/>
    <property type="evidence" value="ECO:0007669"/>
    <property type="project" value="TreeGrafter"/>
</dbReference>
<evidence type="ECO:0000256" key="4">
    <source>
        <dbReference type="ARBA" id="ARBA00023136"/>
    </source>
</evidence>
<dbReference type="VEuPathDB" id="TrichDB:TRFO_23474"/>
<keyword evidence="4 5" id="KW-0472">Membrane</keyword>
<dbReference type="GeneID" id="94837876"/>
<dbReference type="Gene3D" id="1.10.287.70">
    <property type="match status" value="1"/>
</dbReference>
<keyword evidence="8" id="KW-1185">Reference proteome</keyword>
<comment type="caution">
    <text evidence="7">The sequence shown here is derived from an EMBL/GenBank/DDBJ whole genome shotgun (WGS) entry which is preliminary data.</text>
</comment>
<evidence type="ECO:0000313" key="7">
    <source>
        <dbReference type="EMBL" id="OHT08112.1"/>
    </source>
</evidence>
<dbReference type="PANTHER" id="PTHR46923:SF1">
    <property type="entry name" value="CATION CHANNEL SPERM-ASSOCIATED PROTEIN 2"/>
    <property type="match status" value="1"/>
</dbReference>
<dbReference type="InterPro" id="IPR028747">
    <property type="entry name" value="CatSper2"/>
</dbReference>
<feature type="transmembrane region" description="Helical" evidence="5">
    <location>
        <begin position="209"/>
        <end position="230"/>
    </location>
</feature>
<evidence type="ECO:0000256" key="2">
    <source>
        <dbReference type="ARBA" id="ARBA00022692"/>
    </source>
</evidence>
<reference evidence="7" key="1">
    <citation type="submission" date="2016-10" db="EMBL/GenBank/DDBJ databases">
        <authorList>
            <person name="Benchimol M."/>
            <person name="Almeida L.G."/>
            <person name="Vasconcelos A.T."/>
            <person name="Perreira-Neves A."/>
            <person name="Rosa I.A."/>
            <person name="Tasca T."/>
            <person name="Bogo M.R."/>
            <person name="de Souza W."/>
        </authorList>
    </citation>
    <scope>NUCLEOTIDE SEQUENCE [LARGE SCALE GENOMIC DNA]</scope>
    <source>
        <strain evidence="7">K</strain>
    </source>
</reference>
<dbReference type="SUPFAM" id="SSF81324">
    <property type="entry name" value="Voltage-gated potassium channels"/>
    <property type="match status" value="1"/>
</dbReference>
<feature type="transmembrane region" description="Helical" evidence="5">
    <location>
        <begin position="289"/>
        <end position="312"/>
    </location>
</feature>
<evidence type="ECO:0000313" key="8">
    <source>
        <dbReference type="Proteomes" id="UP000179807"/>
    </source>
</evidence>